<dbReference type="Pfam" id="PF05193">
    <property type="entry name" value="Peptidase_M16_C"/>
    <property type="match status" value="2"/>
</dbReference>
<evidence type="ECO:0000259" key="10">
    <source>
        <dbReference type="Pfam" id="PF00675"/>
    </source>
</evidence>
<protein>
    <submittedName>
        <fullName evidence="12">Zinc protease</fullName>
    </submittedName>
</protein>
<evidence type="ECO:0000256" key="1">
    <source>
        <dbReference type="ARBA" id="ARBA00001947"/>
    </source>
</evidence>
<evidence type="ECO:0000256" key="9">
    <source>
        <dbReference type="SAM" id="SignalP"/>
    </source>
</evidence>
<evidence type="ECO:0000256" key="7">
    <source>
        <dbReference type="ARBA" id="ARBA00023049"/>
    </source>
</evidence>
<feature type="domain" description="Peptidase M16 C-terminal" evidence="11">
    <location>
        <begin position="750"/>
        <end position="885"/>
    </location>
</feature>
<dbReference type="PROSITE" id="PS51257">
    <property type="entry name" value="PROKAR_LIPOPROTEIN"/>
    <property type="match status" value="1"/>
</dbReference>
<evidence type="ECO:0000256" key="5">
    <source>
        <dbReference type="ARBA" id="ARBA00022801"/>
    </source>
</evidence>
<dbReference type="InterPro" id="IPR007863">
    <property type="entry name" value="Peptidase_M16_C"/>
</dbReference>
<evidence type="ECO:0000256" key="6">
    <source>
        <dbReference type="ARBA" id="ARBA00022833"/>
    </source>
</evidence>
<keyword evidence="7" id="KW-0482">Metalloprotease</keyword>
<evidence type="ECO:0000259" key="11">
    <source>
        <dbReference type="Pfam" id="PF05193"/>
    </source>
</evidence>
<accession>A0A1J1E349</accession>
<dbReference type="Proteomes" id="UP000243197">
    <property type="component" value="Chromosome"/>
</dbReference>
<dbReference type="Pfam" id="PF00675">
    <property type="entry name" value="Peptidase_M16"/>
    <property type="match status" value="1"/>
</dbReference>
<dbReference type="PANTHER" id="PTHR43690">
    <property type="entry name" value="NARDILYSIN"/>
    <property type="match status" value="1"/>
</dbReference>
<dbReference type="OrthoDB" id="9811314at2"/>
<evidence type="ECO:0000256" key="3">
    <source>
        <dbReference type="ARBA" id="ARBA00022670"/>
    </source>
</evidence>
<dbReference type="PROSITE" id="PS00143">
    <property type="entry name" value="INSULINASE"/>
    <property type="match status" value="1"/>
</dbReference>
<evidence type="ECO:0000313" key="13">
    <source>
        <dbReference type="Proteomes" id="UP000243197"/>
    </source>
</evidence>
<keyword evidence="4" id="KW-0479">Metal-binding</keyword>
<feature type="chain" id="PRO_5012452995" evidence="9">
    <location>
        <begin position="19"/>
        <end position="984"/>
    </location>
</feature>
<proteinExistence type="inferred from homology"/>
<dbReference type="SUPFAM" id="SSF63411">
    <property type="entry name" value="LuxS/MPP-like metallohydrolase"/>
    <property type="match status" value="4"/>
</dbReference>
<keyword evidence="5" id="KW-0378">Hydrolase</keyword>
<keyword evidence="9" id="KW-0732">Signal</keyword>
<dbReference type="GO" id="GO:0004222">
    <property type="term" value="F:metalloendopeptidase activity"/>
    <property type="evidence" value="ECO:0007669"/>
    <property type="project" value="InterPro"/>
</dbReference>
<feature type="domain" description="Peptidase M16 C-terminal" evidence="11">
    <location>
        <begin position="267"/>
        <end position="435"/>
    </location>
</feature>
<feature type="signal peptide" evidence="9">
    <location>
        <begin position="1"/>
        <end position="18"/>
    </location>
</feature>
<dbReference type="EMBL" id="AP014564">
    <property type="protein sequence ID" value="BAV94460.1"/>
    <property type="molecule type" value="Genomic_DNA"/>
</dbReference>
<dbReference type="InterPro" id="IPR011765">
    <property type="entry name" value="Pept_M16_N"/>
</dbReference>
<sequence length="984" mass="113625">MRKINLLLTLLIALLICACKQDQGNLKTENHVDANGYNYQTVTNDPTGLRLYTLDNGLKVYLSRNVDEPKIQTFIAVKAGSSYDPKDNTGLAHYLEHMLFKGTSKTGTLDWEKEKLLLEKISNLYEEHKRESDPKKKLEIYREIDKISLEASNYCVANEYDKMASSIGSKHVNAHTWVDETVYRSKIPSNELEKWLSLESERFSQLVLRLFHTELEAVYEEFNRAQDSEGRRARNILLEGLFPTHPYGQQTTLGKAEHLKNPSMVAIHEYFNKYYVPNNMAVVLVGDLDFDKTIAKVDATFGKFKSRETSRPELPKEKPITAPIMREVFGPGFENVTLAFRSKGANSKQEKLITLTNMILANSQAGLIDLNLNQKKLVQNASCYSLFLKDYGYQSFFGMPKEGQTLEQVRDLLLGQIEKLKKGEFEDWMIKAVVNDLKLYQTRGYENSTSLASTYYRAFINDTDWKDRVSFLDELSKITKRELVDFANEFYGDNYVCVFKRKGQDKSIVKVNNPNITPINLNRDKSSDFLKEFNKKESPDIQPKFVDFSSAIQKTKTNSGIEVSYIKNEINDLFELYIIFDMGGDNDKKLGLALDYIDYLGTDKYSAEEIKKEFYKLGVTYGISSSEDRSYLKLSGLRENIHRGLDLLEHLWANAVSDRESYDKYVMSIDKDRKDMLTSKRAINTGLRTYGKYGENSRLRDIFSIGELKKINPNELVDLFKGLRNYKQRVFYYGKDLDNAISALDKYHNIGDVNNLKEYPEAKKYPELETGKNVYFAQYDMVQAMITFTAKGDKFKAENKAFSKMFNNYFGSGLSSIVFQEMRESRSLAYSAWAEYDTPSHKDRANHIISHIGTQANKMPQAIDAMMSLMNNMPESEKQFNSAKESVLKDIASERITKSNIFWTYERLKKLGIDTDYRQQVYNKIKNMTIEDLRDFFNSDIKGSNYNIMVMGNKKDLNMKYLNKLGKIKEMDPHYLFNYEKSVE</sequence>
<dbReference type="PANTHER" id="PTHR43690:SF17">
    <property type="entry name" value="PROTEIN YHJJ"/>
    <property type="match status" value="1"/>
</dbReference>
<feature type="domain" description="Peptidase M16 N-terminal" evidence="10">
    <location>
        <begin position="63"/>
        <end position="106"/>
    </location>
</feature>
<dbReference type="GO" id="GO:0046872">
    <property type="term" value="F:metal ion binding"/>
    <property type="evidence" value="ECO:0007669"/>
    <property type="project" value="UniProtKB-KW"/>
</dbReference>
<organism evidence="12 13">
    <name type="scientific">Ichthyobacterium seriolicida</name>
    <dbReference type="NCBI Taxonomy" id="242600"/>
    <lineage>
        <taxon>Bacteria</taxon>
        <taxon>Pseudomonadati</taxon>
        <taxon>Bacteroidota</taxon>
        <taxon>Flavobacteriia</taxon>
        <taxon>Flavobacteriales</taxon>
        <taxon>Ichthyobacteriaceae</taxon>
        <taxon>Ichthyobacterium</taxon>
    </lineage>
</organism>
<evidence type="ECO:0000256" key="4">
    <source>
        <dbReference type="ARBA" id="ARBA00022723"/>
    </source>
</evidence>
<dbReference type="InterPro" id="IPR050626">
    <property type="entry name" value="Peptidase_M16"/>
</dbReference>
<dbReference type="Gene3D" id="3.30.830.10">
    <property type="entry name" value="Metalloenzyme, LuxS/M16 peptidase-like"/>
    <property type="match status" value="4"/>
</dbReference>
<dbReference type="RefSeq" id="WP_096687343.1">
    <property type="nucleotide sequence ID" value="NZ_AP014564.1"/>
</dbReference>
<keyword evidence="13" id="KW-1185">Reference proteome</keyword>
<reference evidence="12 13" key="1">
    <citation type="submission" date="2014-03" db="EMBL/GenBank/DDBJ databases">
        <title>complete genome sequence of Flavobacteriaceae bacterium JBKA-6.</title>
        <authorList>
            <person name="Takano T."/>
            <person name="Nakamura Y."/>
            <person name="Takuma S."/>
            <person name="Yasuike M."/>
            <person name="Matsuyama T."/>
            <person name="Sakai T."/>
            <person name="Fujiwara A."/>
            <person name="Kimoto K."/>
            <person name="Fukuda Y."/>
            <person name="Kondo H."/>
            <person name="Hirono I."/>
            <person name="Nakayasu C."/>
        </authorList>
    </citation>
    <scope>NUCLEOTIDE SEQUENCE [LARGE SCALE GENOMIC DNA]</scope>
    <source>
        <strain evidence="12 13">JBKA-6</strain>
    </source>
</reference>
<name>A0A1J1E349_9FLAO</name>
<evidence type="ECO:0000256" key="2">
    <source>
        <dbReference type="ARBA" id="ARBA00007261"/>
    </source>
</evidence>
<gene>
    <name evidence="12" type="ORF">JBKA6_0447</name>
</gene>
<evidence type="ECO:0000256" key="8">
    <source>
        <dbReference type="RuleBase" id="RU004447"/>
    </source>
</evidence>
<dbReference type="InterPro" id="IPR011249">
    <property type="entry name" value="Metalloenz_LuxS/M16"/>
</dbReference>
<dbReference type="KEGG" id="ise:JBKA6_0447"/>
<evidence type="ECO:0000313" key="12">
    <source>
        <dbReference type="EMBL" id="BAV94460.1"/>
    </source>
</evidence>
<dbReference type="AlphaFoldDB" id="A0A1J1E349"/>
<comment type="cofactor">
    <cofactor evidence="1">
        <name>Zn(2+)</name>
        <dbReference type="ChEBI" id="CHEBI:29105"/>
    </cofactor>
</comment>
<comment type="similarity">
    <text evidence="2 8">Belongs to the peptidase M16 family.</text>
</comment>
<keyword evidence="6" id="KW-0862">Zinc</keyword>
<keyword evidence="3 12" id="KW-0645">Protease</keyword>
<dbReference type="InterPro" id="IPR001431">
    <property type="entry name" value="Pept_M16_Zn_BS"/>
</dbReference>
<dbReference type="GO" id="GO:0006508">
    <property type="term" value="P:proteolysis"/>
    <property type="evidence" value="ECO:0007669"/>
    <property type="project" value="UniProtKB-KW"/>
</dbReference>